<proteinExistence type="predicted"/>
<dbReference type="GO" id="GO:0016514">
    <property type="term" value="C:SWI/SNF complex"/>
    <property type="evidence" value="ECO:0007669"/>
    <property type="project" value="TreeGrafter"/>
</dbReference>
<dbReference type="Proteomes" id="UP000694701">
    <property type="component" value="Unplaced"/>
</dbReference>
<protein>
    <submittedName>
        <fullName evidence="3">BRD4 interacting chromatin remodeling complex associated protein like</fullName>
    </submittedName>
</protein>
<feature type="region of interest" description="Disordered" evidence="1">
    <location>
        <begin position="608"/>
        <end position="660"/>
    </location>
</feature>
<evidence type="ECO:0000256" key="1">
    <source>
        <dbReference type="SAM" id="MobiDB-lite"/>
    </source>
</evidence>
<dbReference type="Ensembl" id="ENSCCRT00020004573.1">
    <property type="protein sequence ID" value="ENSCCRP00020003990.1"/>
    <property type="gene ID" value="ENSCCRG00020002323.1"/>
</dbReference>
<dbReference type="GO" id="GO:0045893">
    <property type="term" value="P:positive regulation of DNA-templated transcription"/>
    <property type="evidence" value="ECO:0007669"/>
    <property type="project" value="TreeGrafter"/>
</dbReference>
<feature type="domain" description="GLTSCR protein conserved" evidence="2">
    <location>
        <begin position="494"/>
        <end position="594"/>
    </location>
</feature>
<feature type="compositionally biased region" description="Basic and acidic residues" evidence="1">
    <location>
        <begin position="23"/>
        <end position="33"/>
    </location>
</feature>
<evidence type="ECO:0000259" key="2">
    <source>
        <dbReference type="Pfam" id="PF15249"/>
    </source>
</evidence>
<dbReference type="Pfam" id="PF15249">
    <property type="entry name" value="GLTSCR1"/>
    <property type="match status" value="1"/>
</dbReference>
<dbReference type="PANTHER" id="PTHR15572:SF2">
    <property type="entry name" value="BRD4-INTERACTING CHROMATIN-REMODELING COMPLEX-ASSOCIATED PROTEIN-LIKE"/>
    <property type="match status" value="1"/>
</dbReference>
<feature type="compositionally biased region" description="Polar residues" evidence="1">
    <location>
        <begin position="9"/>
        <end position="19"/>
    </location>
</feature>
<feature type="compositionally biased region" description="Basic and acidic residues" evidence="1">
    <location>
        <begin position="712"/>
        <end position="721"/>
    </location>
</feature>
<sequence>MDDEDDQHLNNSWFSTQGGSSEGLKDDHNHLGEIGEADGSSLSFIEDDLDSETSADGVDLGGEDQPFDILQKSLLEADITEQTLAQEALLDSQPSLIPTATAFPQQLVSGGFGGVAGPGVVAPLAQPQAFIQQVPQLPIPNGPAGHIQVVGSFNGSASSMMTINSLEQSQILLRPSGNVVTNNSGQGTMFAPTAAGQVSMSFNKGTIPLQNFIIQRGPMQQTLVRPIQPKPLQTGGQTLYNISNIGLQPSTTTTANFVSSPYTASGSPQSAQQVKVVNPASSILMHSPLGQQAQPQSQSNLPQGQFLLPTSISLTPGTTVHSFQAVNGQVLQTNTQVGDPSSMCTTTYSILTNQNTTVQLIAGQNFSTGGQLIVNQGLVAGGQIDQVSPTPVVQVSQRPGATAKVWTASASPSPTPVQTSQASGHLTMVSSGIQGPQVCQQLSVTPGQHLLMPMRGVIVKTLTPISQELPLTPKRPATQQLTRGEMVLQQLRRDHSGVMSSERTPFTSYNDVIDRLLPYHVFQGSPPRDEDFTKVEEEFEAVAVQVLSRTQAMVNKYRRLLMVEAERSSPSSEMVMIDRTFNQEERGNLTQDKRMILVDPGKRWKPGFLTPAAHEGKPSIMKTSPMHSISHTGRDEQGMNSHTEPAYRTEPQQQGMEEHRRTPIKCILDLKKKKCNNLISSNSQHAHHPTSPTQSQHSSAQGYPSNLVQGHEQQHPSDHSHAPSADTDSVLEAAVNSILEC</sequence>
<dbReference type="AlphaFoldDB" id="A0A8C2BXN4"/>
<feature type="compositionally biased region" description="Polar residues" evidence="1">
    <location>
        <begin position="621"/>
        <end position="631"/>
    </location>
</feature>
<dbReference type="InterPro" id="IPR052438">
    <property type="entry name" value="Chromatin_remod/trans_coact"/>
</dbReference>
<dbReference type="PANTHER" id="PTHR15572">
    <property type="entry name" value="GLIOMA TUMOR SUPPRESSOR CANDIDATE REGION GENE 1"/>
    <property type="match status" value="1"/>
</dbReference>
<dbReference type="InterPro" id="IPR015671">
    <property type="entry name" value="GSCR1_dom"/>
</dbReference>
<reference evidence="3" key="1">
    <citation type="submission" date="2025-08" db="UniProtKB">
        <authorList>
            <consortium name="Ensembl"/>
        </authorList>
    </citation>
    <scope>IDENTIFICATION</scope>
</reference>
<accession>A0A8C2BXN4</accession>
<name>A0A8C2BXN4_CYPCA</name>
<evidence type="ECO:0000313" key="3">
    <source>
        <dbReference type="Ensembl" id="ENSCCRP00020003990.1"/>
    </source>
</evidence>
<organism evidence="3 4">
    <name type="scientific">Cyprinus carpio</name>
    <name type="common">Common carp</name>
    <dbReference type="NCBI Taxonomy" id="7962"/>
    <lineage>
        <taxon>Eukaryota</taxon>
        <taxon>Metazoa</taxon>
        <taxon>Chordata</taxon>
        <taxon>Craniata</taxon>
        <taxon>Vertebrata</taxon>
        <taxon>Euteleostomi</taxon>
        <taxon>Actinopterygii</taxon>
        <taxon>Neopterygii</taxon>
        <taxon>Teleostei</taxon>
        <taxon>Ostariophysi</taxon>
        <taxon>Cypriniformes</taxon>
        <taxon>Cyprinidae</taxon>
        <taxon>Cyprininae</taxon>
        <taxon>Cyprinus</taxon>
    </lineage>
</organism>
<feature type="region of interest" description="Disordered" evidence="1">
    <location>
        <begin position="681"/>
        <end position="727"/>
    </location>
</feature>
<feature type="compositionally biased region" description="Polar residues" evidence="1">
    <location>
        <begin position="681"/>
        <end position="708"/>
    </location>
</feature>
<evidence type="ECO:0000313" key="4">
    <source>
        <dbReference type="Proteomes" id="UP000694701"/>
    </source>
</evidence>
<feature type="region of interest" description="Disordered" evidence="1">
    <location>
        <begin position="1"/>
        <end position="41"/>
    </location>
</feature>